<organism evidence="4 5">
    <name type="scientific">Scleroderma citrinum Foug A</name>
    <dbReference type="NCBI Taxonomy" id="1036808"/>
    <lineage>
        <taxon>Eukaryota</taxon>
        <taxon>Fungi</taxon>
        <taxon>Dikarya</taxon>
        <taxon>Basidiomycota</taxon>
        <taxon>Agaricomycotina</taxon>
        <taxon>Agaricomycetes</taxon>
        <taxon>Agaricomycetidae</taxon>
        <taxon>Boletales</taxon>
        <taxon>Sclerodermatineae</taxon>
        <taxon>Sclerodermataceae</taxon>
        <taxon>Scleroderma</taxon>
    </lineage>
</organism>
<name>A0A0C3ALN4_9AGAM</name>
<keyword evidence="3" id="KW-0472">Membrane</keyword>
<feature type="coiled-coil region" evidence="1">
    <location>
        <begin position="134"/>
        <end position="188"/>
    </location>
</feature>
<reference evidence="4 5" key="1">
    <citation type="submission" date="2014-04" db="EMBL/GenBank/DDBJ databases">
        <authorList>
            <consortium name="DOE Joint Genome Institute"/>
            <person name="Kuo A."/>
            <person name="Kohler A."/>
            <person name="Nagy L.G."/>
            <person name="Floudas D."/>
            <person name="Copeland A."/>
            <person name="Barry K.W."/>
            <person name="Cichocki N."/>
            <person name="Veneault-Fourrey C."/>
            <person name="LaButti K."/>
            <person name="Lindquist E.A."/>
            <person name="Lipzen A."/>
            <person name="Lundell T."/>
            <person name="Morin E."/>
            <person name="Murat C."/>
            <person name="Sun H."/>
            <person name="Tunlid A."/>
            <person name="Henrissat B."/>
            <person name="Grigoriev I.V."/>
            <person name="Hibbett D.S."/>
            <person name="Martin F."/>
            <person name="Nordberg H.P."/>
            <person name="Cantor M.N."/>
            <person name="Hua S.X."/>
        </authorList>
    </citation>
    <scope>NUCLEOTIDE SEQUENCE [LARGE SCALE GENOMIC DNA]</scope>
    <source>
        <strain evidence="4 5">Foug A</strain>
    </source>
</reference>
<keyword evidence="5" id="KW-1185">Reference proteome</keyword>
<dbReference type="Proteomes" id="UP000053989">
    <property type="component" value="Unassembled WGS sequence"/>
</dbReference>
<reference evidence="5" key="2">
    <citation type="submission" date="2015-01" db="EMBL/GenBank/DDBJ databases">
        <title>Evolutionary Origins and Diversification of the Mycorrhizal Mutualists.</title>
        <authorList>
            <consortium name="DOE Joint Genome Institute"/>
            <consortium name="Mycorrhizal Genomics Consortium"/>
            <person name="Kohler A."/>
            <person name="Kuo A."/>
            <person name="Nagy L.G."/>
            <person name="Floudas D."/>
            <person name="Copeland A."/>
            <person name="Barry K.W."/>
            <person name="Cichocki N."/>
            <person name="Veneault-Fourrey C."/>
            <person name="LaButti K."/>
            <person name="Lindquist E.A."/>
            <person name="Lipzen A."/>
            <person name="Lundell T."/>
            <person name="Morin E."/>
            <person name="Murat C."/>
            <person name="Riley R."/>
            <person name="Ohm R."/>
            <person name="Sun H."/>
            <person name="Tunlid A."/>
            <person name="Henrissat B."/>
            <person name="Grigoriev I.V."/>
            <person name="Hibbett D.S."/>
            <person name="Martin F."/>
        </authorList>
    </citation>
    <scope>NUCLEOTIDE SEQUENCE [LARGE SCALE GENOMIC DNA]</scope>
    <source>
        <strain evidence="5">Foug A</strain>
    </source>
</reference>
<dbReference type="HOGENOM" id="CLU_994528_0_0_1"/>
<dbReference type="OrthoDB" id="3153758at2759"/>
<evidence type="ECO:0000256" key="3">
    <source>
        <dbReference type="SAM" id="Phobius"/>
    </source>
</evidence>
<sequence>MTRRMSSNRGPNYGTARTTPGAPPPYSPGLQPTNEQPNRQPFGGSAYATPHNIPGPSPPESFDEYRHPEACPLLSKQNRGAVAKTWVIITITCLVTLAFCSSTMPVTWCDDPVDPGVRHRILKEWETKERQYEHERYERDQQRLQWELEDMKHAERLSEWEQERLLHEEELRQRQRREEEERVRLNLAWARVEAHHCTTYATREYTAQLTNLPADYKYRLDACRVTPLEIHGITYTPRRCEEHGQTVIGYWEVNENEPDCRPWWNWYKDKVSCSLWDYRA</sequence>
<gene>
    <name evidence="4" type="ORF">SCLCIDRAFT_1211867</name>
</gene>
<evidence type="ECO:0000256" key="2">
    <source>
        <dbReference type="SAM" id="MobiDB-lite"/>
    </source>
</evidence>
<feature type="transmembrane region" description="Helical" evidence="3">
    <location>
        <begin position="86"/>
        <end position="108"/>
    </location>
</feature>
<accession>A0A0C3ALN4</accession>
<dbReference type="STRING" id="1036808.A0A0C3ALN4"/>
<keyword evidence="3" id="KW-1133">Transmembrane helix</keyword>
<evidence type="ECO:0000256" key="1">
    <source>
        <dbReference type="SAM" id="Coils"/>
    </source>
</evidence>
<dbReference type="AlphaFoldDB" id="A0A0C3ALN4"/>
<dbReference type="InParanoid" id="A0A0C3ALN4"/>
<evidence type="ECO:0000313" key="4">
    <source>
        <dbReference type="EMBL" id="KIM65862.1"/>
    </source>
</evidence>
<feature type="compositionally biased region" description="Polar residues" evidence="2">
    <location>
        <begin position="1"/>
        <end position="10"/>
    </location>
</feature>
<evidence type="ECO:0000313" key="5">
    <source>
        <dbReference type="Proteomes" id="UP000053989"/>
    </source>
</evidence>
<keyword evidence="1" id="KW-0175">Coiled coil</keyword>
<feature type="compositionally biased region" description="Polar residues" evidence="2">
    <location>
        <begin position="30"/>
        <end position="39"/>
    </location>
</feature>
<protein>
    <submittedName>
        <fullName evidence="4">Uncharacterized protein</fullName>
    </submittedName>
</protein>
<feature type="region of interest" description="Disordered" evidence="2">
    <location>
        <begin position="1"/>
        <end position="64"/>
    </location>
</feature>
<keyword evidence="3" id="KW-0812">Transmembrane</keyword>
<dbReference type="EMBL" id="KN822020">
    <property type="protein sequence ID" value="KIM65862.1"/>
    <property type="molecule type" value="Genomic_DNA"/>
</dbReference>
<proteinExistence type="predicted"/>